<evidence type="ECO:0000313" key="4">
    <source>
        <dbReference type="Proteomes" id="UP000033924"/>
    </source>
</evidence>
<evidence type="ECO:0000256" key="1">
    <source>
        <dbReference type="SAM" id="MobiDB-lite"/>
    </source>
</evidence>
<name>A0A0M2K561_9GAMM</name>
<reference evidence="2 5" key="2">
    <citation type="submission" date="2016-01" db="EMBL/GenBank/DDBJ databases">
        <authorList>
            <person name="Oliw E.H."/>
        </authorList>
    </citation>
    <scope>NUCLEOTIDE SEQUENCE [LARGE SCALE GENOMIC DNA]</scope>
    <source>
        <strain evidence="2 5">MDcuke</strain>
        <plasmid evidence="2 5">unnamed3</plasmid>
    </source>
</reference>
<dbReference type="Proteomes" id="UP000264980">
    <property type="component" value="Plasmid unnamed3"/>
</dbReference>
<evidence type="ECO:0000313" key="5">
    <source>
        <dbReference type="Proteomes" id="UP000264980"/>
    </source>
</evidence>
<proteinExistence type="predicted"/>
<accession>A0A0M2K561</accession>
<dbReference type="AlphaFoldDB" id="A0A0M2K561"/>
<gene>
    <name evidence="2" type="ORF">AV903_26865</name>
    <name evidence="3" type="ORF">SY86_26025</name>
</gene>
<sequence length="909" mass="102717">MDQDLIMPVSALQHRVTAGAYQNKLHDNIKGNFTTQAQSLHSDRSANPDEIHHLGRSINRVVNSHEELSRPSYQTTSPRQGIAAPLLMLLSQVRLDGIPVSSTTDIPAFTSERSMSSPVSRDTAHSDNSGNGFSTMLSPVANALYETGKFIARHDPLRFPGADAATLPGEGVNSITATDIAKDINESRYLSGDIGKKIIEIVSTIERREDLIAIKNVINKLNGIATNAEDKYPSDTTEKNIDHLIYLIENSDGIISDFEIKHHQNSFCNQLKMQLENYIKTAVDITDKKDALKFKEYIGKIPSLKLTPDSRGEGYEPVESQVASNLVRSVYWFQNDDGYSAAHGLRYEAHKAMLTYIIAEKGLGDLNKLPDNWYKGDEALRLFSILYRDLENNLKNKGETYLIRSARQFYSSLRGSYSGDSTLEIKGLEKKTLSSYSDKDKLLALRYYFNKPVDIEYHQETNKQRFLKIVDFVLTLQSISAVMRPKTSSGGNHRHHHNGQRTVTSTIYGKQPGGKTRNFRLKINKKNNELVITPTKGVGLKKQGLINRKNKEILSNRNKISDVKFKSSKGKVSNKFQPTVSREVRDKIMPNMHAENIDPKKLSTPNDMGLMRHENGRKYIKIDKSYIEVKEREGYFFIKKNGGGVINIEYRNNEIHLESHRHRLARIKYQGLSGRMTRPDQMIANRLKVSEVKAKEILSKYEFPEGIQLYTEGTFAMSVRDTGTFPEWAKSFKKIDANDYVSPYRESKVMDNGLHGFNGKSNYFYRVDNTPPETVLKNGFKASEDYTAISKMLPEDMDGVIVAESLEGARRYQTINKNSHIYRIDGKNVEGVSLRDNLYTNEKGLNDFLGEPLAKKHATLESLAEDTNGAIYLDEVHLRKETISPSAISIVHPHEISGDLSSGPWQKYL</sequence>
<feature type="region of interest" description="Disordered" evidence="1">
    <location>
        <begin position="110"/>
        <end position="131"/>
    </location>
</feature>
<evidence type="ECO:0000313" key="3">
    <source>
        <dbReference type="EMBL" id="KKF34084.1"/>
    </source>
</evidence>
<dbReference type="PATRIC" id="fig|65700.7.peg.6430"/>
<dbReference type="EMBL" id="JXNU01000007">
    <property type="protein sequence ID" value="KKF34084.1"/>
    <property type="molecule type" value="Genomic_DNA"/>
</dbReference>
<keyword evidence="4" id="KW-1185">Reference proteome</keyword>
<dbReference type="EMBL" id="CP013973">
    <property type="protein sequence ID" value="AXF79082.1"/>
    <property type="molecule type" value="Genomic_DNA"/>
</dbReference>
<dbReference type="Proteomes" id="UP000033924">
    <property type="component" value="Unassembled WGS sequence"/>
</dbReference>
<protein>
    <submittedName>
        <fullName evidence="3">Uncharacterized protein</fullName>
    </submittedName>
</protein>
<reference evidence="3 4" key="1">
    <citation type="submission" date="2015-01" db="EMBL/GenBank/DDBJ databases">
        <title>Erwinia tracheiphila.</title>
        <authorList>
            <person name="Shapiro L.R."/>
        </authorList>
    </citation>
    <scope>NUCLEOTIDE SEQUENCE [LARGE SCALE GENOMIC DNA]</scope>
    <source>
        <strain evidence="3 4">BuffGH</strain>
    </source>
</reference>
<evidence type="ECO:0000313" key="2">
    <source>
        <dbReference type="EMBL" id="AXF79082.1"/>
    </source>
</evidence>
<organism evidence="3 4">
    <name type="scientific">Erwinia tracheiphila</name>
    <dbReference type="NCBI Taxonomy" id="65700"/>
    <lineage>
        <taxon>Bacteria</taxon>
        <taxon>Pseudomonadati</taxon>
        <taxon>Pseudomonadota</taxon>
        <taxon>Gammaproteobacteria</taxon>
        <taxon>Enterobacterales</taxon>
        <taxon>Erwiniaceae</taxon>
        <taxon>Erwinia</taxon>
    </lineage>
</organism>
<keyword evidence="2" id="KW-0614">Plasmid</keyword>
<feature type="region of interest" description="Disordered" evidence="1">
    <location>
        <begin position="484"/>
        <end position="517"/>
    </location>
</feature>
<geneLocation type="plasmid" evidence="2 5">
    <name>unnamed3</name>
</geneLocation>